<dbReference type="EMBL" id="JADIMM010000053">
    <property type="protein sequence ID" value="MBO8457324.1"/>
    <property type="molecule type" value="Genomic_DNA"/>
</dbReference>
<dbReference type="InterPro" id="IPR042229">
    <property type="entry name" value="Listeria/Bacterioides_rpt_sf"/>
</dbReference>
<dbReference type="Pfam" id="PF13306">
    <property type="entry name" value="LRR_5"/>
    <property type="match status" value="1"/>
</dbReference>
<dbReference type="PROSITE" id="PS51257">
    <property type="entry name" value="PROKAR_LIPOPROTEIN"/>
    <property type="match status" value="1"/>
</dbReference>
<dbReference type="PANTHER" id="PTHR45661:SF3">
    <property type="entry name" value="IG-LIKE DOMAIN-CONTAINING PROTEIN"/>
    <property type="match status" value="1"/>
</dbReference>
<comment type="caution">
    <text evidence="2">The sequence shown here is derived from an EMBL/GenBank/DDBJ whole genome shotgun (WGS) entry which is preliminary data.</text>
</comment>
<sequence>MKKTPLLAIIILSVAVISCSRLIYDIETSVDSEFVTVSFYAGARGSFTGERYKNIQVKKNTYLNLNDYLPEIPEQSKNKWQFELWRDSTGETIENRYFVKESESFYAEYIKLCEVEFYNGEELYTKISGIRQNSYITRPEDPKGENENIHFIGWFDSPTGGKIWNFNDNAVIEDMKLYARWTAELHTLTLNAGDHGIFWNNKKEIKLLIPDGSVISFNPDNKENIPQGEDGWHFLQWKVTGTDTVVPWDSYVVKEDGNLTAHWEQDRYAVTLVAGTQGFYDNNGNRENSKTVEINAGETIDLFGDNYTPTCYSGWSVSQWIDNGTPVENPENYPVNKNARLTASYTRGSLFLYSAGKKLDHLDIGKNEKLEIDFRFESESVPPSEYIVMDSGIKWSTEGNESGYAEILFSADKLKLTVNGKTPSNGGEIIISANLNGIDSEPLILTVSDYYTIHSPEDLENILNSMGENETDIKIKGDNFFSDSFTYKDLEKVLEKYGKDFSVDLSEAGNIVFGDCNFSGNNSIKELILPDSLTEIDTGLFYGYRELEKVILPENLKVIGESAFAHSTIKEITLPESLEKIGACAFYECHNLQEVAIPGKVTSIGNVAFSGKGLQKITFYGKANNCSIGTSVFPLDIPIYVYNPENIPSGSPWKNYSLQRL</sequence>
<comment type="subcellular location">
    <subcellularLocation>
        <location evidence="1">Cell envelope</location>
    </subcellularLocation>
</comment>
<evidence type="ECO:0000313" key="2">
    <source>
        <dbReference type="EMBL" id="MBO8457324.1"/>
    </source>
</evidence>
<dbReference type="Gene3D" id="3.80.10.10">
    <property type="entry name" value="Ribonuclease Inhibitor"/>
    <property type="match status" value="2"/>
</dbReference>
<reference evidence="2" key="2">
    <citation type="journal article" date="2021" name="PeerJ">
        <title>Extensive microbial diversity within the chicken gut microbiome revealed by metagenomics and culture.</title>
        <authorList>
            <person name="Gilroy R."/>
            <person name="Ravi A."/>
            <person name="Getino M."/>
            <person name="Pursley I."/>
            <person name="Horton D.L."/>
            <person name="Alikhan N.F."/>
            <person name="Baker D."/>
            <person name="Gharbi K."/>
            <person name="Hall N."/>
            <person name="Watson M."/>
            <person name="Adriaenssens E.M."/>
            <person name="Foster-Nyarko E."/>
            <person name="Jarju S."/>
            <person name="Secka A."/>
            <person name="Antonio M."/>
            <person name="Oren A."/>
            <person name="Chaudhuri R.R."/>
            <person name="La Ragione R."/>
            <person name="Hildebrand F."/>
            <person name="Pallen M.J."/>
        </authorList>
    </citation>
    <scope>NUCLEOTIDE SEQUENCE</scope>
    <source>
        <strain evidence="2">10532</strain>
    </source>
</reference>
<dbReference type="PANTHER" id="PTHR45661">
    <property type="entry name" value="SURFACE ANTIGEN"/>
    <property type="match status" value="1"/>
</dbReference>
<gene>
    <name evidence="2" type="ORF">IAA81_03740</name>
</gene>
<dbReference type="InterPro" id="IPR032675">
    <property type="entry name" value="LRR_dom_sf"/>
</dbReference>
<dbReference type="AlphaFoldDB" id="A0A9D9N1X3"/>
<accession>A0A9D9N1X3</accession>
<dbReference type="InterPro" id="IPR026906">
    <property type="entry name" value="LRR_5"/>
</dbReference>
<dbReference type="Pfam" id="PF09479">
    <property type="entry name" value="Flg_new"/>
    <property type="match status" value="1"/>
</dbReference>
<organism evidence="2 3">
    <name type="scientific">Candidatus Gallitreponema excrementavium</name>
    <dbReference type="NCBI Taxonomy" id="2840840"/>
    <lineage>
        <taxon>Bacteria</taxon>
        <taxon>Pseudomonadati</taxon>
        <taxon>Spirochaetota</taxon>
        <taxon>Spirochaetia</taxon>
        <taxon>Spirochaetales</taxon>
        <taxon>Candidatus Gallitreponema</taxon>
    </lineage>
</organism>
<dbReference type="InterPro" id="IPR013378">
    <property type="entry name" value="InlB-like_B-rpt"/>
</dbReference>
<dbReference type="Gene3D" id="2.60.40.4270">
    <property type="entry name" value="Listeria-Bacteroides repeat domain"/>
    <property type="match status" value="1"/>
</dbReference>
<proteinExistence type="predicted"/>
<evidence type="ECO:0000256" key="1">
    <source>
        <dbReference type="ARBA" id="ARBA00004196"/>
    </source>
</evidence>
<dbReference type="SUPFAM" id="SSF52058">
    <property type="entry name" value="L domain-like"/>
    <property type="match status" value="1"/>
</dbReference>
<protein>
    <submittedName>
        <fullName evidence="2">Leucine-rich repeat protein</fullName>
    </submittedName>
</protein>
<reference evidence="2" key="1">
    <citation type="submission" date="2020-10" db="EMBL/GenBank/DDBJ databases">
        <authorList>
            <person name="Gilroy R."/>
        </authorList>
    </citation>
    <scope>NUCLEOTIDE SEQUENCE</scope>
    <source>
        <strain evidence="2">10532</strain>
    </source>
</reference>
<dbReference type="InterPro" id="IPR053139">
    <property type="entry name" value="Surface_bspA-like"/>
</dbReference>
<name>A0A9D9N1X3_9SPIR</name>
<dbReference type="Proteomes" id="UP000823638">
    <property type="component" value="Unassembled WGS sequence"/>
</dbReference>
<dbReference type="GO" id="GO:0030313">
    <property type="term" value="C:cell envelope"/>
    <property type="evidence" value="ECO:0007669"/>
    <property type="project" value="UniProtKB-SubCell"/>
</dbReference>
<evidence type="ECO:0000313" key="3">
    <source>
        <dbReference type="Proteomes" id="UP000823638"/>
    </source>
</evidence>